<name>A0A6V8NTB1_9ACTN</name>
<keyword evidence="4 5" id="KW-0720">Serine protease</keyword>
<evidence type="ECO:0000313" key="8">
    <source>
        <dbReference type="EMBL" id="GFP21706.1"/>
    </source>
</evidence>
<dbReference type="InterPro" id="IPR000209">
    <property type="entry name" value="Peptidase_S8/S53_dom"/>
</dbReference>
<dbReference type="PANTHER" id="PTHR43806:SF67">
    <property type="entry name" value="EGF-LIKE DOMAIN-CONTAINING PROTEIN"/>
    <property type="match status" value="1"/>
</dbReference>
<evidence type="ECO:0000313" key="9">
    <source>
        <dbReference type="Proteomes" id="UP000580051"/>
    </source>
</evidence>
<keyword evidence="2 5" id="KW-0645">Protease</keyword>
<evidence type="ECO:0000256" key="5">
    <source>
        <dbReference type="PROSITE-ProRule" id="PRU01240"/>
    </source>
</evidence>
<sequence>MEDVSPLNQFDFILGWRPSQKGQVLLHSALQAVGVLALHERGLTGAGIWVSVIDSGIITSDPALGSVVVARMDFTGEGAYDYASHGTLVAKIINAIASDASLLNAKAVDRYGDVDEIAVFQALEWSLDNGADIANLSLGFQRECHGDCWLCQFVDTLVEQGMAVVAAAGNWGPSDGTISCPGNAARAVTVGATEAGAITPYSSRGRADQEKPDVVAPGTIEVGRFHLSGTSIAAPMVSGILASLYGPYERQKVLGSLSTGCADLGFSRNQQGYGQIDAHKILEVL</sequence>
<reference evidence="8 9" key="1">
    <citation type="journal article" date="2020" name="Front. Microbiol.">
        <title>Single-cell genomics of novel Actinobacteria with the Wood-Ljungdahl pathway discovered in a serpentinizing system.</title>
        <authorList>
            <person name="Merino N."/>
            <person name="Kawai M."/>
            <person name="Boyd E.S."/>
            <person name="Colman D.R."/>
            <person name="McGlynn S.E."/>
            <person name="Nealson K.H."/>
            <person name="Kurokawa K."/>
            <person name="Hongoh Y."/>
        </authorList>
    </citation>
    <scope>NUCLEOTIDE SEQUENCE [LARGE SCALE GENOMIC DNA]</scope>
    <source>
        <strain evidence="8 9">S06</strain>
    </source>
</reference>
<dbReference type="GO" id="GO:0006508">
    <property type="term" value="P:proteolysis"/>
    <property type="evidence" value="ECO:0007669"/>
    <property type="project" value="UniProtKB-KW"/>
</dbReference>
<dbReference type="Proteomes" id="UP000580051">
    <property type="component" value="Unassembled WGS sequence"/>
</dbReference>
<dbReference type="PROSITE" id="PS51892">
    <property type="entry name" value="SUBTILASE"/>
    <property type="match status" value="1"/>
</dbReference>
<evidence type="ECO:0000256" key="3">
    <source>
        <dbReference type="ARBA" id="ARBA00022801"/>
    </source>
</evidence>
<organism evidence="8 9">
    <name type="scientific">Candidatus Hakubella thermalkaliphila</name>
    <dbReference type="NCBI Taxonomy" id="2754717"/>
    <lineage>
        <taxon>Bacteria</taxon>
        <taxon>Bacillati</taxon>
        <taxon>Actinomycetota</taxon>
        <taxon>Actinomycetota incertae sedis</taxon>
        <taxon>Candidatus Hakubellales</taxon>
        <taxon>Candidatus Hakubellaceae</taxon>
        <taxon>Candidatus Hakubella</taxon>
    </lineage>
</organism>
<feature type="active site" description="Charge relay system" evidence="5">
    <location>
        <position position="54"/>
    </location>
</feature>
<dbReference type="PROSITE" id="PS00138">
    <property type="entry name" value="SUBTILASE_SER"/>
    <property type="match status" value="1"/>
</dbReference>
<dbReference type="PANTHER" id="PTHR43806">
    <property type="entry name" value="PEPTIDASE S8"/>
    <property type="match status" value="1"/>
</dbReference>
<feature type="active site" description="Charge relay system" evidence="5">
    <location>
        <position position="231"/>
    </location>
</feature>
<gene>
    <name evidence="8" type="ORF">HKBW3S06_00933</name>
</gene>
<feature type="domain" description="Peptidase S8/S53" evidence="7">
    <location>
        <begin position="45"/>
        <end position="245"/>
    </location>
</feature>
<dbReference type="InterPro" id="IPR050131">
    <property type="entry name" value="Peptidase_S8_subtilisin-like"/>
</dbReference>
<dbReference type="PRINTS" id="PR00723">
    <property type="entry name" value="SUBTILISIN"/>
</dbReference>
<dbReference type="AlphaFoldDB" id="A0A6V8NTB1"/>
<evidence type="ECO:0000256" key="1">
    <source>
        <dbReference type="ARBA" id="ARBA00011073"/>
    </source>
</evidence>
<dbReference type="Pfam" id="PF00082">
    <property type="entry name" value="Peptidase_S8"/>
    <property type="match status" value="1"/>
</dbReference>
<evidence type="ECO:0000259" key="7">
    <source>
        <dbReference type="Pfam" id="PF00082"/>
    </source>
</evidence>
<dbReference type="EMBL" id="BLRV01000086">
    <property type="protein sequence ID" value="GFP21706.1"/>
    <property type="molecule type" value="Genomic_DNA"/>
</dbReference>
<dbReference type="InterPro" id="IPR036852">
    <property type="entry name" value="Peptidase_S8/S53_dom_sf"/>
</dbReference>
<comment type="caution">
    <text evidence="8">The sequence shown here is derived from an EMBL/GenBank/DDBJ whole genome shotgun (WGS) entry which is preliminary data.</text>
</comment>
<evidence type="ECO:0000256" key="4">
    <source>
        <dbReference type="ARBA" id="ARBA00022825"/>
    </source>
</evidence>
<dbReference type="Gene3D" id="3.40.50.200">
    <property type="entry name" value="Peptidase S8/S53 domain"/>
    <property type="match status" value="1"/>
</dbReference>
<dbReference type="InterPro" id="IPR015500">
    <property type="entry name" value="Peptidase_S8_subtilisin-rel"/>
</dbReference>
<evidence type="ECO:0000256" key="2">
    <source>
        <dbReference type="ARBA" id="ARBA00022670"/>
    </source>
</evidence>
<dbReference type="SUPFAM" id="SSF52743">
    <property type="entry name" value="Subtilisin-like"/>
    <property type="match status" value="1"/>
</dbReference>
<feature type="active site" description="Charge relay system" evidence="5">
    <location>
        <position position="85"/>
    </location>
</feature>
<keyword evidence="3 5" id="KW-0378">Hydrolase</keyword>
<dbReference type="InterPro" id="IPR023827">
    <property type="entry name" value="Peptidase_S8_Asp-AS"/>
</dbReference>
<protein>
    <submittedName>
        <fullName evidence="8">Serine protease AprX</fullName>
    </submittedName>
</protein>
<dbReference type="GO" id="GO:0004252">
    <property type="term" value="F:serine-type endopeptidase activity"/>
    <property type="evidence" value="ECO:0007669"/>
    <property type="project" value="UniProtKB-UniRule"/>
</dbReference>
<dbReference type="InterPro" id="IPR023828">
    <property type="entry name" value="Peptidase_S8_Ser-AS"/>
</dbReference>
<comment type="similarity">
    <text evidence="1 5 6">Belongs to the peptidase S8 family.</text>
</comment>
<evidence type="ECO:0000256" key="6">
    <source>
        <dbReference type="RuleBase" id="RU003355"/>
    </source>
</evidence>
<dbReference type="PROSITE" id="PS00136">
    <property type="entry name" value="SUBTILASE_ASP"/>
    <property type="match status" value="1"/>
</dbReference>
<accession>A0A6V8NTB1</accession>
<proteinExistence type="inferred from homology"/>